<organism evidence="2 3">
    <name type="scientific">Acidihalobacter aeolianus</name>
    <dbReference type="NCBI Taxonomy" id="2792603"/>
    <lineage>
        <taxon>Bacteria</taxon>
        <taxon>Pseudomonadati</taxon>
        <taxon>Pseudomonadota</taxon>
        <taxon>Gammaproteobacteria</taxon>
        <taxon>Chromatiales</taxon>
        <taxon>Ectothiorhodospiraceae</taxon>
        <taxon>Acidihalobacter</taxon>
    </lineage>
</organism>
<feature type="compositionally biased region" description="Low complexity" evidence="1">
    <location>
        <begin position="82"/>
        <end position="101"/>
    </location>
</feature>
<keyword evidence="2" id="KW-0614">Plasmid</keyword>
<keyword evidence="3" id="KW-1185">Reference proteome</keyword>
<accession>A0A1D8KCR8</accession>
<dbReference type="EMBL" id="CP017449">
    <property type="protein sequence ID" value="AOV18757.1"/>
    <property type="molecule type" value="Genomic_DNA"/>
</dbReference>
<dbReference type="GO" id="GO:0003697">
    <property type="term" value="F:single-stranded DNA binding"/>
    <property type="evidence" value="ECO:0007669"/>
    <property type="project" value="InterPro"/>
</dbReference>
<geneLocation type="plasmid" evidence="3">
    <name>papv6</name>
</geneLocation>
<gene>
    <name evidence="2" type="ORF">BJI67_16075</name>
</gene>
<evidence type="ECO:0000256" key="1">
    <source>
        <dbReference type="SAM" id="MobiDB-lite"/>
    </source>
</evidence>
<dbReference type="InterPro" id="IPR013742">
    <property type="entry name" value="Whirly"/>
</dbReference>
<dbReference type="Pfam" id="PF08536">
    <property type="entry name" value="Whirly"/>
    <property type="match status" value="1"/>
</dbReference>
<protein>
    <submittedName>
        <fullName evidence="2">Uncharacterized protein</fullName>
    </submittedName>
</protein>
<dbReference type="GO" id="GO:0006952">
    <property type="term" value="P:defense response"/>
    <property type="evidence" value="ECO:0007669"/>
    <property type="project" value="InterPro"/>
</dbReference>
<reference evidence="2 3" key="1">
    <citation type="submission" date="2016-09" db="EMBL/GenBank/DDBJ databases">
        <title>Acidihalobacter prosperus V6 (DSM14174).</title>
        <authorList>
            <person name="Khaleque H.N."/>
            <person name="Ramsay J.P."/>
            <person name="Murphy R.J.T."/>
            <person name="Kaksonen A.H."/>
            <person name="Boxall N.J."/>
            <person name="Watkin E.L.J."/>
        </authorList>
    </citation>
    <scope>NUCLEOTIDE SEQUENCE [LARGE SCALE GENOMIC DNA]</scope>
    <source>
        <strain evidence="2 3">V6</strain>
        <plasmid evidence="3">papv6</plasmid>
    </source>
</reference>
<sequence length="307" mass="33429">MLRHLEGLFMADVESLSLEQFNWYIGLAGFKEISQAQLDHARALTQPERLDEAALKASDSTNAKTYMKRVMEAIGVRLQAGVPPAAAPSSKPAQARPSQQPVERATTAVVPPPVSTGAPCRTESPTEPDAPLSTSADEGRKEYGLSMHVYGGSAALCFEEDETRGSERKDGVATLQIHAAKATGVRQYNWTNKIIIQLTRNELPIVAAIFLGLMKACEFKSHGPDKDKGFSIDHQVEKIFIKVWRKGMSCAVPVELPDAYHVSTLLMRQLQKNAPWLSAGEVMSLLRGTVANQTEKPTPGGPVRVAQ</sequence>
<dbReference type="AlphaFoldDB" id="A0A1D8KCR8"/>
<feature type="region of interest" description="Disordered" evidence="1">
    <location>
        <begin position="82"/>
        <end position="137"/>
    </location>
</feature>
<dbReference type="GO" id="GO:0006355">
    <property type="term" value="P:regulation of DNA-templated transcription"/>
    <property type="evidence" value="ECO:0007669"/>
    <property type="project" value="InterPro"/>
</dbReference>
<dbReference type="Proteomes" id="UP000095342">
    <property type="component" value="Plasmid pAPV6"/>
</dbReference>
<evidence type="ECO:0000313" key="3">
    <source>
        <dbReference type="Proteomes" id="UP000095342"/>
    </source>
</evidence>
<dbReference type="KEGG" id="aaeo:BJI67_16075"/>
<name>A0A1D8KCR8_9GAMM</name>
<evidence type="ECO:0000313" key="2">
    <source>
        <dbReference type="EMBL" id="AOV18757.1"/>
    </source>
</evidence>
<proteinExistence type="predicted"/>